<evidence type="ECO:0000256" key="1">
    <source>
        <dbReference type="SAM" id="Phobius"/>
    </source>
</evidence>
<accession>A0A9X4SFC6</accession>
<dbReference type="Proteomes" id="UP001152876">
    <property type="component" value="Unassembled WGS sequence"/>
</dbReference>
<proteinExistence type="predicted"/>
<reference evidence="2" key="1">
    <citation type="submission" date="2013-01" db="EMBL/GenBank/DDBJ databases">
        <title>Genome draft of Hydrogenophaga taeniospiralis 2K1.</title>
        <authorList>
            <person name="Gomila M."/>
            <person name="Lalucat J."/>
        </authorList>
    </citation>
    <scope>NUCLEOTIDE SEQUENCE</scope>
    <source>
        <strain evidence="2">CCUG 15921</strain>
    </source>
</reference>
<keyword evidence="3" id="KW-1185">Reference proteome</keyword>
<feature type="transmembrane region" description="Helical" evidence="1">
    <location>
        <begin position="6"/>
        <end position="23"/>
    </location>
</feature>
<dbReference type="SUPFAM" id="SSF48317">
    <property type="entry name" value="Acid phosphatase/Vanadium-dependent haloperoxidase"/>
    <property type="match status" value="1"/>
</dbReference>
<dbReference type="InterPro" id="IPR003832">
    <property type="entry name" value="DUF212"/>
</dbReference>
<keyword evidence="1" id="KW-1133">Transmembrane helix</keyword>
<dbReference type="PANTHER" id="PTHR31446:SF39">
    <property type="entry name" value="ACID PHOSPHATASE_VANADIUM-DEPENDENT HALOPEROXIDASE-RELATED PROTEIN"/>
    <property type="match status" value="1"/>
</dbReference>
<dbReference type="Pfam" id="PF02681">
    <property type="entry name" value="DUF212"/>
    <property type="match status" value="1"/>
</dbReference>
<comment type="caution">
    <text evidence="2">The sequence shown here is derived from an EMBL/GenBank/DDBJ whole genome shotgun (WGS) entry which is preliminary data.</text>
</comment>
<dbReference type="PANTHER" id="PTHR31446">
    <property type="entry name" value="ACID PHOSPHATASE/VANADIUM-DEPENDENT HALOPEROXIDASE-RELATED PROTEIN"/>
    <property type="match status" value="1"/>
</dbReference>
<keyword evidence="1" id="KW-0472">Membrane</keyword>
<dbReference type="AlphaFoldDB" id="A0A9X4SFC6"/>
<sequence length="149" mass="16071">MDLSYALTPFIAWLIAGGIKFVINSIRAKQLAFKMIGYGGFPSNHSAIVSSTATLIALREGMDHPAFAVAITLAFIVVLDASSLRRQVGKLAEVLNKHTVHLEEGYVPLRERMGHTRIEIAAGVVTGVATAFSVNAWLMTLLHKVSLLG</sequence>
<evidence type="ECO:0000313" key="3">
    <source>
        <dbReference type="Proteomes" id="UP001152876"/>
    </source>
</evidence>
<dbReference type="EMBL" id="AOGK01000009">
    <property type="protein sequence ID" value="MDG5975901.1"/>
    <property type="molecule type" value="Genomic_DNA"/>
</dbReference>
<dbReference type="RefSeq" id="WP_068176488.1">
    <property type="nucleotide sequence ID" value="NZ_AOGK01000009.1"/>
</dbReference>
<gene>
    <name evidence="2" type="ORF">H010_11594</name>
</gene>
<name>A0A9X4SFC6_9BURK</name>
<dbReference type="OrthoDB" id="9792681at2"/>
<keyword evidence="1" id="KW-0812">Transmembrane</keyword>
<protein>
    <submittedName>
        <fullName evidence="2">Acid phosphatase/vanadium-dependent haloperoxidase-like protein</fullName>
    </submittedName>
</protein>
<feature type="transmembrane region" description="Helical" evidence="1">
    <location>
        <begin position="120"/>
        <end position="139"/>
    </location>
</feature>
<organism evidence="2 3">
    <name type="scientific">Hydrogenophaga taeniospiralis CCUG 15921</name>
    <dbReference type="NCBI Taxonomy" id="1281780"/>
    <lineage>
        <taxon>Bacteria</taxon>
        <taxon>Pseudomonadati</taxon>
        <taxon>Pseudomonadota</taxon>
        <taxon>Betaproteobacteria</taxon>
        <taxon>Burkholderiales</taxon>
        <taxon>Comamonadaceae</taxon>
        <taxon>Hydrogenophaga</taxon>
    </lineage>
</organism>
<dbReference type="InterPro" id="IPR036938">
    <property type="entry name" value="PAP2/HPO_sf"/>
</dbReference>
<evidence type="ECO:0000313" key="2">
    <source>
        <dbReference type="EMBL" id="MDG5975901.1"/>
    </source>
</evidence>